<reference evidence="2" key="1">
    <citation type="submission" date="2021-11" db="EMBL/GenBank/DDBJ databases">
        <title>The complete genome of Massilia sp sp. G4R7.</title>
        <authorList>
            <person name="Liu L."/>
            <person name="Yue J."/>
            <person name="Yuan J."/>
            <person name="Yang F."/>
            <person name="Li L."/>
        </authorList>
    </citation>
    <scope>NUCLEOTIDE SEQUENCE</scope>
    <source>
        <strain evidence="2">G4R7</strain>
    </source>
</reference>
<organism evidence="2 3">
    <name type="scientific">Massilia phyllostachyos</name>
    <dbReference type="NCBI Taxonomy" id="2898585"/>
    <lineage>
        <taxon>Bacteria</taxon>
        <taxon>Pseudomonadati</taxon>
        <taxon>Pseudomonadota</taxon>
        <taxon>Betaproteobacteria</taxon>
        <taxon>Burkholderiales</taxon>
        <taxon>Oxalobacteraceae</taxon>
        <taxon>Telluria group</taxon>
        <taxon>Massilia</taxon>
    </lineage>
</organism>
<dbReference type="SUPFAM" id="SSF55729">
    <property type="entry name" value="Acyl-CoA N-acyltransferases (Nat)"/>
    <property type="match status" value="1"/>
</dbReference>
<dbReference type="EMBL" id="JAJNOC010000001">
    <property type="protein sequence ID" value="MCD2515636.1"/>
    <property type="molecule type" value="Genomic_DNA"/>
</dbReference>
<dbReference type="Pfam" id="PF00583">
    <property type="entry name" value="Acetyltransf_1"/>
    <property type="match status" value="1"/>
</dbReference>
<protein>
    <submittedName>
        <fullName evidence="2">GNAT family N-acetyltransferase</fullName>
    </submittedName>
</protein>
<evidence type="ECO:0000313" key="3">
    <source>
        <dbReference type="Proteomes" id="UP001179361"/>
    </source>
</evidence>
<comment type="caution">
    <text evidence="2">The sequence shown here is derived from an EMBL/GenBank/DDBJ whole genome shotgun (WGS) entry which is preliminary data.</text>
</comment>
<dbReference type="InterPro" id="IPR000182">
    <property type="entry name" value="GNAT_dom"/>
</dbReference>
<dbReference type="RefSeq" id="WP_231056938.1">
    <property type="nucleotide sequence ID" value="NZ_JAJNOC010000001.1"/>
</dbReference>
<sequence>MNMPRPPPEVRLEPISHADLPLFRSGLQDAFGAGVAEAFGSLPDEPIPSDDDIDETVSSPGAVAYHMIAGGERVGGAVVVLDELTQRNSLAFFFVSPQLHGHGIGYRAWLEIEKIHAGTKVWETHTPYFDKRNIHFYVNKCGFNVVEFYNRHHPDPHQPSIGAPASEEDADCMFRFEKEMDVP</sequence>
<name>A0ABS8Q1L8_9BURK</name>
<gene>
    <name evidence="2" type="ORF">LQ564_04845</name>
</gene>
<feature type="domain" description="N-acetyltransferase" evidence="1">
    <location>
        <begin position="10"/>
        <end position="181"/>
    </location>
</feature>
<dbReference type="Gene3D" id="3.40.630.30">
    <property type="match status" value="1"/>
</dbReference>
<dbReference type="PROSITE" id="PS51186">
    <property type="entry name" value="GNAT"/>
    <property type="match status" value="1"/>
</dbReference>
<proteinExistence type="predicted"/>
<accession>A0ABS8Q1L8</accession>
<dbReference type="InterPro" id="IPR016181">
    <property type="entry name" value="Acyl_CoA_acyltransferase"/>
</dbReference>
<evidence type="ECO:0000259" key="1">
    <source>
        <dbReference type="PROSITE" id="PS51186"/>
    </source>
</evidence>
<keyword evidence="3" id="KW-1185">Reference proteome</keyword>
<evidence type="ECO:0000313" key="2">
    <source>
        <dbReference type="EMBL" id="MCD2515636.1"/>
    </source>
</evidence>
<dbReference type="Proteomes" id="UP001179361">
    <property type="component" value="Unassembled WGS sequence"/>
</dbReference>